<dbReference type="InterPro" id="IPR004158">
    <property type="entry name" value="DUF247_pln"/>
</dbReference>
<dbReference type="KEGG" id="dzi:111279572"/>
<evidence type="ECO:0000313" key="2">
    <source>
        <dbReference type="Proteomes" id="UP000515121"/>
    </source>
</evidence>
<gene>
    <name evidence="3" type="primary">LOC111279572</name>
</gene>
<reference evidence="3" key="1">
    <citation type="submission" date="2025-08" db="UniProtKB">
        <authorList>
            <consortium name="RefSeq"/>
        </authorList>
    </citation>
    <scope>IDENTIFICATION</scope>
    <source>
        <tissue evidence="3">Fruit stalk</tissue>
    </source>
</reference>
<dbReference type="RefSeq" id="XP_022722252.1">
    <property type="nucleotide sequence ID" value="XM_022866517.1"/>
</dbReference>
<dbReference type="GeneID" id="111279572"/>
<dbReference type="PANTHER" id="PTHR31170:SF17">
    <property type="match status" value="1"/>
</dbReference>
<feature type="transmembrane region" description="Helical" evidence="1">
    <location>
        <begin position="384"/>
        <end position="401"/>
    </location>
</feature>
<dbReference type="Proteomes" id="UP000515121">
    <property type="component" value="Unplaced"/>
</dbReference>
<keyword evidence="1" id="KW-0472">Membrane</keyword>
<keyword evidence="1" id="KW-1133">Transmembrane helix</keyword>
<sequence length="525" mass="60470">MECPRTVKIVMLQVGNPFVPASTAINVDLVENFRARLLEDRVSVDIRQMLANLSENSPEPCIFKVPNYIRQENEKAYEPQVISIGPYHRGKDHLKAMEEQKLRILQKLLEERKGIGLLAYVRKMSELEDQARKCYAENVRDLDAEDLVKVLLLDGVFIVQLIRTSFEGWPNYLNDIVDCYENGLWNPLLHDMLLVENQLPFFVLWELFYIIESSWAGQDMIFMLAIYVILDDKAPELKDAGIKFKLADGNTNTMFDIWFENGTLHIPQICVEDYTESFLRNLIAYEQLFLADRDLNRATDYMYFMDYLIDSPKDVGILCQHGIIKNMLGDDKAVATMINGLSCGVTFSPSFHYTEVFNKINEHRSKRWNSWMANLKHNHFNSPWAFVSFLAAALLLLLTLLQTVKSKTRRKGLWEIDEVLSIKSKTRRKKGVNVIGRDSIFRFVRARKGERQKKAILKALDEGIIADTSLSGEVIRNRGRVLALEEAKSTREIGKLVRMTASCGDEVVIEKLRELDSVGRQKIYI</sequence>
<evidence type="ECO:0000256" key="1">
    <source>
        <dbReference type="SAM" id="Phobius"/>
    </source>
</evidence>
<protein>
    <submittedName>
        <fullName evidence="3">UPF0481 protein At3g47200-like</fullName>
    </submittedName>
</protein>
<dbReference type="OrthoDB" id="1001983at2759"/>
<organism evidence="2 3">
    <name type="scientific">Durio zibethinus</name>
    <name type="common">Durian</name>
    <dbReference type="NCBI Taxonomy" id="66656"/>
    <lineage>
        <taxon>Eukaryota</taxon>
        <taxon>Viridiplantae</taxon>
        <taxon>Streptophyta</taxon>
        <taxon>Embryophyta</taxon>
        <taxon>Tracheophyta</taxon>
        <taxon>Spermatophyta</taxon>
        <taxon>Magnoliopsida</taxon>
        <taxon>eudicotyledons</taxon>
        <taxon>Gunneridae</taxon>
        <taxon>Pentapetalae</taxon>
        <taxon>rosids</taxon>
        <taxon>malvids</taxon>
        <taxon>Malvales</taxon>
        <taxon>Malvaceae</taxon>
        <taxon>Helicteroideae</taxon>
        <taxon>Durio</taxon>
    </lineage>
</organism>
<dbReference type="AlphaFoldDB" id="A0A6P5X3I1"/>
<name>A0A6P5X3I1_DURZI</name>
<keyword evidence="2" id="KW-1185">Reference proteome</keyword>
<dbReference type="Pfam" id="PF03140">
    <property type="entry name" value="DUF247"/>
    <property type="match status" value="2"/>
</dbReference>
<keyword evidence="1" id="KW-0812">Transmembrane</keyword>
<dbReference type="PANTHER" id="PTHR31170">
    <property type="entry name" value="BNAC04G53230D PROTEIN"/>
    <property type="match status" value="1"/>
</dbReference>
<accession>A0A6P5X3I1</accession>
<evidence type="ECO:0000313" key="3">
    <source>
        <dbReference type="RefSeq" id="XP_022722252.1"/>
    </source>
</evidence>
<proteinExistence type="predicted"/>